<dbReference type="AlphaFoldDB" id="A0A0F9FG17"/>
<comment type="caution">
    <text evidence="1">The sequence shown here is derived from an EMBL/GenBank/DDBJ whole genome shotgun (WGS) entry which is preliminary data.</text>
</comment>
<gene>
    <name evidence="1" type="ORF">LCGC14_2035450</name>
</gene>
<accession>A0A0F9FG17</accession>
<reference evidence="1" key="1">
    <citation type="journal article" date="2015" name="Nature">
        <title>Complex archaea that bridge the gap between prokaryotes and eukaryotes.</title>
        <authorList>
            <person name="Spang A."/>
            <person name="Saw J.H."/>
            <person name="Jorgensen S.L."/>
            <person name="Zaremba-Niedzwiedzka K."/>
            <person name="Martijn J."/>
            <person name="Lind A.E."/>
            <person name="van Eijk R."/>
            <person name="Schleper C."/>
            <person name="Guy L."/>
            <person name="Ettema T.J."/>
        </authorList>
    </citation>
    <scope>NUCLEOTIDE SEQUENCE</scope>
</reference>
<evidence type="ECO:0000313" key="1">
    <source>
        <dbReference type="EMBL" id="KKL77381.1"/>
    </source>
</evidence>
<organism evidence="1">
    <name type="scientific">marine sediment metagenome</name>
    <dbReference type="NCBI Taxonomy" id="412755"/>
    <lineage>
        <taxon>unclassified sequences</taxon>
        <taxon>metagenomes</taxon>
        <taxon>ecological metagenomes</taxon>
    </lineage>
</organism>
<dbReference type="EMBL" id="LAZR01023764">
    <property type="protein sequence ID" value="KKL77381.1"/>
    <property type="molecule type" value="Genomic_DNA"/>
</dbReference>
<protein>
    <submittedName>
        <fullName evidence="1">Uncharacterized protein</fullName>
    </submittedName>
</protein>
<name>A0A0F9FG17_9ZZZZ</name>
<sequence length="69" mass="7868">MMVPSIIRYRGGTYRRARTRDDVLWAQVAETAGRLVQLAESEVDATSKRELVSGVYAELKERISRVGLW</sequence>
<proteinExistence type="predicted"/>